<organism evidence="2 3">
    <name type="scientific">Butyrivibrio proteoclasticus</name>
    <dbReference type="NCBI Taxonomy" id="43305"/>
    <lineage>
        <taxon>Bacteria</taxon>
        <taxon>Bacillati</taxon>
        <taxon>Bacillota</taxon>
        <taxon>Clostridia</taxon>
        <taxon>Lachnospirales</taxon>
        <taxon>Lachnospiraceae</taxon>
        <taxon>Butyrivibrio</taxon>
    </lineage>
</organism>
<keyword evidence="1" id="KW-0472">Membrane</keyword>
<feature type="transmembrane region" description="Helical" evidence="1">
    <location>
        <begin position="7"/>
        <end position="26"/>
    </location>
</feature>
<name>A0A1I5USW8_9FIRM</name>
<feature type="transmembrane region" description="Helical" evidence="1">
    <location>
        <begin position="149"/>
        <end position="168"/>
    </location>
</feature>
<reference evidence="3" key="1">
    <citation type="submission" date="2016-10" db="EMBL/GenBank/DDBJ databases">
        <authorList>
            <person name="Varghese N."/>
            <person name="Submissions S."/>
        </authorList>
    </citation>
    <scope>NUCLEOTIDE SEQUENCE [LARGE SCALE GENOMIC DNA]</scope>
    <source>
        <strain evidence="3">P18</strain>
    </source>
</reference>
<accession>A0A1I5USW8</accession>
<feature type="transmembrane region" description="Helical" evidence="1">
    <location>
        <begin position="32"/>
        <end position="54"/>
    </location>
</feature>
<feature type="transmembrane region" description="Helical" evidence="1">
    <location>
        <begin position="66"/>
        <end position="83"/>
    </location>
</feature>
<protein>
    <submittedName>
        <fullName evidence="2">Uncharacterized protein</fullName>
    </submittedName>
</protein>
<keyword evidence="1" id="KW-1133">Transmembrane helix</keyword>
<evidence type="ECO:0000313" key="2">
    <source>
        <dbReference type="EMBL" id="SFP98319.1"/>
    </source>
</evidence>
<sequence>MTYMQKFSAILRGLITLIIAAVMLIVGSDSYVFVLLFLTLSLSISGLKTLIYYFTMAKYMVGGRLVLYKGVILVDFAFLTFSFADIPKVYILIYLALVHAFQGFVEILRAREAHLYGEESWRKNLAHGLVSITLAVCCIVFVRNQSTAVIIYSLGLMYTAITYIAAGFKKTTLVYIQ</sequence>
<evidence type="ECO:0000256" key="1">
    <source>
        <dbReference type="SAM" id="Phobius"/>
    </source>
</evidence>
<dbReference type="Proteomes" id="UP000182624">
    <property type="component" value="Unassembled WGS sequence"/>
</dbReference>
<dbReference type="AlphaFoldDB" id="A0A1I5USW8"/>
<evidence type="ECO:0000313" key="3">
    <source>
        <dbReference type="Proteomes" id="UP000182624"/>
    </source>
</evidence>
<feature type="transmembrane region" description="Helical" evidence="1">
    <location>
        <begin position="125"/>
        <end position="143"/>
    </location>
</feature>
<proteinExistence type="predicted"/>
<dbReference type="EMBL" id="FOXO01000014">
    <property type="protein sequence ID" value="SFP98319.1"/>
    <property type="molecule type" value="Genomic_DNA"/>
</dbReference>
<dbReference type="RefSeq" id="WP_074888116.1">
    <property type="nucleotide sequence ID" value="NZ_FOXO01000014.1"/>
</dbReference>
<gene>
    <name evidence="2" type="ORF">SAMN04487928_11431</name>
</gene>
<keyword evidence="3" id="KW-1185">Reference proteome</keyword>
<keyword evidence="1" id="KW-0812">Transmembrane</keyword>
<dbReference type="OrthoDB" id="1849785at2"/>
<feature type="transmembrane region" description="Helical" evidence="1">
    <location>
        <begin position="89"/>
        <end position="105"/>
    </location>
</feature>